<evidence type="ECO:0000313" key="1">
    <source>
        <dbReference type="EMBL" id="KAJ8759331.1"/>
    </source>
</evidence>
<proteinExistence type="predicted"/>
<dbReference type="PROSITE" id="PS51257">
    <property type="entry name" value="PROKAR_LIPOPROTEIN"/>
    <property type="match status" value="1"/>
</dbReference>
<dbReference type="EMBL" id="JAIWQS010000007">
    <property type="protein sequence ID" value="KAJ8759331.1"/>
    <property type="molecule type" value="Genomic_DNA"/>
</dbReference>
<protein>
    <submittedName>
        <fullName evidence="1">Uncharacterized protein</fullName>
    </submittedName>
</protein>
<keyword evidence="2" id="KW-1185">Reference proteome</keyword>
<reference evidence="1 2" key="1">
    <citation type="submission" date="2021-09" db="EMBL/GenBank/DDBJ databases">
        <title>Genomic insights and catalytic innovation underlie evolution of tropane alkaloids biosynthesis.</title>
        <authorList>
            <person name="Wang Y.-J."/>
            <person name="Tian T."/>
            <person name="Huang J.-P."/>
            <person name="Huang S.-X."/>
        </authorList>
    </citation>
    <scope>NUCLEOTIDE SEQUENCE [LARGE SCALE GENOMIC DNA]</scope>
    <source>
        <strain evidence="1">KIB-2018</strain>
        <tissue evidence="1">Leaf</tissue>
    </source>
</reference>
<organism evidence="1 2">
    <name type="scientific">Erythroxylum novogranatense</name>
    <dbReference type="NCBI Taxonomy" id="1862640"/>
    <lineage>
        <taxon>Eukaryota</taxon>
        <taxon>Viridiplantae</taxon>
        <taxon>Streptophyta</taxon>
        <taxon>Embryophyta</taxon>
        <taxon>Tracheophyta</taxon>
        <taxon>Spermatophyta</taxon>
        <taxon>Magnoliopsida</taxon>
        <taxon>eudicotyledons</taxon>
        <taxon>Gunneridae</taxon>
        <taxon>Pentapetalae</taxon>
        <taxon>rosids</taxon>
        <taxon>fabids</taxon>
        <taxon>Malpighiales</taxon>
        <taxon>Erythroxylaceae</taxon>
        <taxon>Erythroxylum</taxon>
    </lineage>
</organism>
<comment type="caution">
    <text evidence="1">The sequence shown here is derived from an EMBL/GenBank/DDBJ whole genome shotgun (WGS) entry which is preliminary data.</text>
</comment>
<dbReference type="AlphaFoldDB" id="A0AAV8SYW7"/>
<name>A0AAV8SYW7_9ROSI</name>
<evidence type="ECO:0000313" key="2">
    <source>
        <dbReference type="Proteomes" id="UP001159364"/>
    </source>
</evidence>
<sequence>MSPIPFKQVGFVSEVSWISENWFHCLHSGIVSCFLPTLKDKRTCFCFLIRAPSSIPVHNKSQALIFK</sequence>
<accession>A0AAV8SYW7</accession>
<gene>
    <name evidence="1" type="ORF">K2173_006851</name>
</gene>
<dbReference type="Proteomes" id="UP001159364">
    <property type="component" value="Linkage Group LG07"/>
</dbReference>